<proteinExistence type="predicted"/>
<evidence type="ECO:0000256" key="1">
    <source>
        <dbReference type="ARBA" id="ARBA00022801"/>
    </source>
</evidence>
<feature type="domain" description="Inosine/uridine-preferring nucleoside hydrolase" evidence="3">
    <location>
        <begin position="5"/>
        <end position="266"/>
    </location>
</feature>
<dbReference type="InterPro" id="IPR036452">
    <property type="entry name" value="Ribo_hydro-like"/>
</dbReference>
<accession>A0ABY3PP30</accession>
<dbReference type="Proteomes" id="UP001054846">
    <property type="component" value="Chromosome"/>
</dbReference>
<keyword evidence="1 4" id="KW-0378">Hydrolase</keyword>
<keyword evidence="5" id="KW-1185">Reference proteome</keyword>
<dbReference type="InterPro" id="IPR001910">
    <property type="entry name" value="Inosine/uridine_hydrolase_dom"/>
</dbReference>
<dbReference type="EMBL" id="CP063845">
    <property type="protein sequence ID" value="UFP95167.1"/>
    <property type="molecule type" value="Genomic_DNA"/>
</dbReference>
<evidence type="ECO:0000259" key="3">
    <source>
        <dbReference type="Pfam" id="PF01156"/>
    </source>
</evidence>
<reference evidence="4 5" key="1">
    <citation type="journal article" date="2021" name="Genome Biol. Evol.">
        <title>Complete Genome Sequencing of a Novel Gloeobacter Species from a Waterfall Cave in Mexico.</title>
        <authorList>
            <person name="Saw J.H."/>
            <person name="Cardona T."/>
            <person name="Montejano G."/>
        </authorList>
    </citation>
    <scope>NUCLEOTIDE SEQUENCE [LARGE SCALE GENOMIC DNA]</scope>
    <source>
        <strain evidence="4">MG652769</strain>
    </source>
</reference>
<dbReference type="CDD" id="cd02647">
    <property type="entry name" value="nuc_hydro_TvIAG"/>
    <property type="match status" value="1"/>
</dbReference>
<dbReference type="PANTHER" id="PTHR12304">
    <property type="entry name" value="INOSINE-URIDINE PREFERRING NUCLEOSIDE HYDROLASE"/>
    <property type="match status" value="1"/>
</dbReference>
<dbReference type="Pfam" id="PF01156">
    <property type="entry name" value="IU_nuc_hydro"/>
    <property type="match status" value="1"/>
</dbReference>
<dbReference type="SUPFAM" id="SSF53590">
    <property type="entry name" value="Nucleoside hydrolase"/>
    <property type="match status" value="1"/>
</dbReference>
<gene>
    <name evidence="4" type="ORF">ISF26_02630</name>
</gene>
<protein>
    <submittedName>
        <fullName evidence="4">Nucleoside hydrolase</fullName>
    </submittedName>
</protein>
<evidence type="ECO:0000313" key="5">
    <source>
        <dbReference type="Proteomes" id="UP001054846"/>
    </source>
</evidence>
<dbReference type="Gene3D" id="3.90.245.10">
    <property type="entry name" value="Ribonucleoside hydrolase-like"/>
    <property type="match status" value="1"/>
</dbReference>
<dbReference type="InterPro" id="IPR023186">
    <property type="entry name" value="IUNH"/>
</dbReference>
<dbReference type="PANTHER" id="PTHR12304:SF46">
    <property type="entry name" value="INOSINE-ADENOSINE-GUANOSINE-NUCLEOSIDE HYDROLASE"/>
    <property type="match status" value="1"/>
</dbReference>
<name>A0ABY3PP30_9CYAN</name>
<evidence type="ECO:0000256" key="2">
    <source>
        <dbReference type="ARBA" id="ARBA00023295"/>
    </source>
</evidence>
<sequence length="303" mass="32692">MRKPVIHDQDGHADDLVATLLLALHPAMDLKAVVVNSGDCIPQVSAAVLAALLDRLGQGGVPVAWQHHALPHPFPLTWQRESLNYLRAFPEAERYYPDAAGTRLLTEAILSVGEPVTLLVTGPCTNLAAALRAAPEIARQLDRVVLMAGGLEVGGNVAGEQDHDGSAEWNLYCDPPAAAYCLQAGLTLDFVTLDVTNFVPMTARFVETLRSSGGACRLAAELLAGVEQQNYFFWDTLAALLTCEPDYLPREHQSLIVRTETPSEGRLEKTASGVPARVFEPDNDLETLGARVEARVIEILSAL</sequence>
<dbReference type="RefSeq" id="WP_230842374.1">
    <property type="nucleotide sequence ID" value="NZ_CP063845.1"/>
</dbReference>
<evidence type="ECO:0000313" key="4">
    <source>
        <dbReference type="EMBL" id="UFP95167.1"/>
    </source>
</evidence>
<dbReference type="GO" id="GO:0016787">
    <property type="term" value="F:hydrolase activity"/>
    <property type="evidence" value="ECO:0007669"/>
    <property type="project" value="UniProtKB-KW"/>
</dbReference>
<organism evidence="4 5">
    <name type="scientific">Gloeobacter morelensis MG652769</name>
    <dbReference type="NCBI Taxonomy" id="2781736"/>
    <lineage>
        <taxon>Bacteria</taxon>
        <taxon>Bacillati</taxon>
        <taxon>Cyanobacteriota</taxon>
        <taxon>Cyanophyceae</taxon>
        <taxon>Gloeobacterales</taxon>
        <taxon>Gloeobacteraceae</taxon>
        <taxon>Gloeobacter</taxon>
        <taxon>Gloeobacter morelensis</taxon>
    </lineage>
</organism>
<keyword evidence="2" id="KW-0326">Glycosidase</keyword>